<organism evidence="1">
    <name type="scientific">gut metagenome</name>
    <dbReference type="NCBI Taxonomy" id="749906"/>
    <lineage>
        <taxon>unclassified sequences</taxon>
        <taxon>metagenomes</taxon>
        <taxon>organismal metagenomes</taxon>
    </lineage>
</organism>
<gene>
    <name evidence="1" type="ORF">EVA_09591</name>
</gene>
<reference evidence="1" key="1">
    <citation type="journal article" date="2012" name="PLoS ONE">
        <title>Gene sets for utilization of primary and secondary nutrition supplies in the distal gut of endangered iberian lynx.</title>
        <authorList>
            <person name="Alcaide M."/>
            <person name="Messina E."/>
            <person name="Richter M."/>
            <person name="Bargiela R."/>
            <person name="Peplies J."/>
            <person name="Huws S.A."/>
            <person name="Newbold C.J."/>
            <person name="Golyshin P.N."/>
            <person name="Simon M.A."/>
            <person name="Lopez G."/>
            <person name="Yakimov M.M."/>
            <person name="Ferrer M."/>
        </authorList>
    </citation>
    <scope>NUCLEOTIDE SEQUENCE</scope>
</reference>
<evidence type="ECO:0000313" key="1">
    <source>
        <dbReference type="EMBL" id="EJX02298.1"/>
    </source>
</evidence>
<accession>J9GJS2</accession>
<comment type="caution">
    <text evidence="1">The sequence shown here is derived from an EMBL/GenBank/DDBJ whole genome shotgun (WGS) entry which is preliminary data.</text>
</comment>
<name>J9GJS2_9ZZZZ</name>
<proteinExistence type="predicted"/>
<dbReference type="SUPFAM" id="SSF52266">
    <property type="entry name" value="SGNH hydrolase"/>
    <property type="match status" value="1"/>
</dbReference>
<evidence type="ECO:0008006" key="2">
    <source>
        <dbReference type="Google" id="ProtNLM"/>
    </source>
</evidence>
<dbReference type="EMBL" id="AMCI01002599">
    <property type="protein sequence ID" value="EJX02298.1"/>
    <property type="molecule type" value="Genomic_DNA"/>
</dbReference>
<protein>
    <recommendedName>
        <fullName evidence="2">SGNH/GDSL hydrolase family protein</fullName>
    </recommendedName>
</protein>
<sequence length="307" mass="35960">MLRTLLTFFHSPWRRFLSFAFLLALPLGAGESYVRSLPNPSKSKHAYLSTHGHAIDWLVLGSSHTYYGLAPELLSPRAYSAAQVSQTLCYDEWVVKHYALPRLHTVILPISDFSLYEELEDGREWYLANRYRLYMDCSIHPRGSVYDWECTAFRVFCEKLKSLWQKPNMRWSQYGQGLEYTVANKAQDWDNGEERAATNRYDRFEQAETNLSYLEGIAQHCAQRRIRLVLLATPLRPSYRAHQHLAQVADTERHLQRFFNRHPQVLYFDFRADTRFGANDFYDSDHLSLQGSHKLTRLLADTLQAKR</sequence>
<dbReference type="AlphaFoldDB" id="J9GJS2"/>